<feature type="non-terminal residue" evidence="2">
    <location>
        <position position="1"/>
    </location>
</feature>
<dbReference type="InterPro" id="IPR041457">
    <property type="entry name" value="CxC2_KDZ-assoc"/>
</dbReference>
<name>M2RS07_CERS8</name>
<feature type="domain" description="CxC2-like cysteine cluster KDZ transposase-associated" evidence="1">
    <location>
        <begin position="42"/>
        <end position="149"/>
    </location>
</feature>
<dbReference type="InterPro" id="IPR040521">
    <property type="entry name" value="KDZ"/>
</dbReference>
<dbReference type="AlphaFoldDB" id="M2RS07"/>
<evidence type="ECO:0000259" key="1">
    <source>
        <dbReference type="Pfam" id="PF18803"/>
    </source>
</evidence>
<protein>
    <recommendedName>
        <fullName evidence="1">CxC2-like cysteine cluster KDZ transposase-associated domain-containing protein</fullName>
    </recommendedName>
</protein>
<reference evidence="2 3" key="1">
    <citation type="journal article" date="2012" name="Proc. Natl. Acad. Sci. U.S.A.">
        <title>Comparative genomics of Ceriporiopsis subvermispora and Phanerochaete chrysosporium provide insight into selective ligninolysis.</title>
        <authorList>
            <person name="Fernandez-Fueyo E."/>
            <person name="Ruiz-Duenas F.J."/>
            <person name="Ferreira P."/>
            <person name="Floudas D."/>
            <person name="Hibbett D.S."/>
            <person name="Canessa P."/>
            <person name="Larrondo L.F."/>
            <person name="James T.Y."/>
            <person name="Seelenfreund D."/>
            <person name="Lobos S."/>
            <person name="Polanco R."/>
            <person name="Tello M."/>
            <person name="Honda Y."/>
            <person name="Watanabe T."/>
            <person name="Watanabe T."/>
            <person name="Ryu J.S."/>
            <person name="Kubicek C.P."/>
            <person name="Schmoll M."/>
            <person name="Gaskell J."/>
            <person name="Hammel K.E."/>
            <person name="St John F.J."/>
            <person name="Vanden Wymelenberg A."/>
            <person name="Sabat G."/>
            <person name="Splinter BonDurant S."/>
            <person name="Syed K."/>
            <person name="Yadav J.S."/>
            <person name="Doddapaneni H."/>
            <person name="Subramanian V."/>
            <person name="Lavin J.L."/>
            <person name="Oguiza J.A."/>
            <person name="Perez G."/>
            <person name="Pisabarro A.G."/>
            <person name="Ramirez L."/>
            <person name="Santoyo F."/>
            <person name="Master E."/>
            <person name="Coutinho P.M."/>
            <person name="Henrissat B."/>
            <person name="Lombard V."/>
            <person name="Magnuson J.K."/>
            <person name="Kuees U."/>
            <person name="Hori C."/>
            <person name="Igarashi K."/>
            <person name="Samejima M."/>
            <person name="Held B.W."/>
            <person name="Barry K.W."/>
            <person name="LaButti K.M."/>
            <person name="Lapidus A."/>
            <person name="Lindquist E.A."/>
            <person name="Lucas S.M."/>
            <person name="Riley R."/>
            <person name="Salamov A.A."/>
            <person name="Hoffmeister D."/>
            <person name="Schwenk D."/>
            <person name="Hadar Y."/>
            <person name="Yarden O."/>
            <person name="de Vries R.P."/>
            <person name="Wiebenga A."/>
            <person name="Stenlid J."/>
            <person name="Eastwood D."/>
            <person name="Grigoriev I.V."/>
            <person name="Berka R.M."/>
            <person name="Blanchette R.A."/>
            <person name="Kersten P."/>
            <person name="Martinez A.T."/>
            <person name="Vicuna R."/>
            <person name="Cullen D."/>
        </authorList>
    </citation>
    <scope>NUCLEOTIDE SEQUENCE [LARGE SCALE GENOMIC DNA]</scope>
    <source>
        <strain evidence="2 3">B</strain>
    </source>
</reference>
<keyword evidence="3" id="KW-1185">Reference proteome</keyword>
<organism evidence="2 3">
    <name type="scientific">Ceriporiopsis subvermispora (strain B)</name>
    <name type="common">White-rot fungus</name>
    <name type="synonym">Gelatoporia subvermispora</name>
    <dbReference type="NCBI Taxonomy" id="914234"/>
    <lineage>
        <taxon>Eukaryota</taxon>
        <taxon>Fungi</taxon>
        <taxon>Dikarya</taxon>
        <taxon>Basidiomycota</taxon>
        <taxon>Agaricomycotina</taxon>
        <taxon>Agaricomycetes</taxon>
        <taxon>Polyporales</taxon>
        <taxon>Gelatoporiaceae</taxon>
        <taxon>Gelatoporia</taxon>
    </lineage>
</organism>
<dbReference type="EMBL" id="KB445791">
    <property type="protein sequence ID" value="EMD41217.1"/>
    <property type="molecule type" value="Genomic_DNA"/>
</dbReference>
<dbReference type="HOGENOM" id="CLU_003703_13_0_1"/>
<evidence type="ECO:0000313" key="2">
    <source>
        <dbReference type="EMBL" id="EMD41217.1"/>
    </source>
</evidence>
<dbReference type="PANTHER" id="PTHR33096:SF1">
    <property type="entry name" value="CXC1-LIKE CYSTEINE CLUSTER ASSOCIATED WITH KDZ TRANSPOSASES DOMAIN-CONTAINING PROTEIN"/>
    <property type="match status" value="1"/>
</dbReference>
<evidence type="ECO:0000313" key="3">
    <source>
        <dbReference type="Proteomes" id="UP000016930"/>
    </source>
</evidence>
<sequence>FRCDHCLDQALYCKSCLVLQHRREPFHWVSKWTGTHFQRVALKSLGLRVQLGHPLGVQCPFPSPAFDDDFVVVHLTGIHEVGLDYCGCSSGHVHSIQLLRLRLFPATSVKPKTAATFQVLEMFHILSLQSKISGWEYYRCLARRTDNTGISEMKDQYPGFMRMMREWRHLKLLKRAGRGNDIGGVKATATGSCAVICPACSQPGRNLPLNWENTPPSKSWLYRLFVGIDANFRLKRKDVSSDERDPGLNHGYAYFVEQSQYKQHLSIYGDLQLEEPSTCSDHDAVKLAQLKGTTAKNIATTGVGTVECSRHDMKPPTSVGDLQKGERYVNMDYMFLSSLQNHTLLEVVASYDIACQWTRRLFERMARYGWKIQYNERDITYLFLIPKFHLPAHQESCQMSFSFNLLPKVGRTDGEAPERGWFFVDPLATSTREMGPGSRRDVLDDSFGDYNWQKICRMPSAFLRKIKEAVLEASDHAEEFEEFVAALPADKVAEWTTAVEAWEKDQSCDNPFVVTHKNVTMVSVRLQLAKEEAAAAKLGSSVTLHTDISPAKLITAGLELEETHIQAKVLERQNTLTRKLEAWFSLQYLYMPHVALLRRAQGSLDLSETTAHTQKLCLPSDLPPYLPCDPCLVHYEWRLRYAQAFEILDDLRNHLRLRTSLRSLSNRFARGVRHKTRARSVIDSAQQAIDVDTKRYRNTRAALVSLASRLPNMAGWDIHLQPLLDSDIRELQEAADGVSEGRRTLSWIWRVPGVGGPDDSDGTLTLALRIEFCRTRARAHRWSEECELLEEEMRRIEAYHDWNSRWWTER</sequence>
<proteinExistence type="predicted"/>
<feature type="non-terminal residue" evidence="2">
    <location>
        <position position="810"/>
    </location>
</feature>
<dbReference type="Pfam" id="PF18758">
    <property type="entry name" value="KDZ"/>
    <property type="match status" value="1"/>
</dbReference>
<gene>
    <name evidence="2" type="ORF">CERSUDRAFT_18740</name>
</gene>
<accession>M2RS07</accession>
<dbReference type="PANTHER" id="PTHR33096">
    <property type="entry name" value="CXC2 DOMAIN-CONTAINING PROTEIN"/>
    <property type="match status" value="1"/>
</dbReference>
<dbReference type="OrthoDB" id="2793259at2759"/>
<dbReference type="Proteomes" id="UP000016930">
    <property type="component" value="Unassembled WGS sequence"/>
</dbReference>
<dbReference type="STRING" id="914234.M2RS07"/>
<dbReference type="Pfam" id="PF18803">
    <property type="entry name" value="CxC2"/>
    <property type="match status" value="1"/>
</dbReference>